<name>A0A268NYN1_SHOCL</name>
<dbReference type="EMBL" id="NPCC01000015">
    <property type="protein sequence ID" value="PAE88528.1"/>
    <property type="molecule type" value="Genomic_DNA"/>
</dbReference>
<dbReference type="Proteomes" id="UP000216207">
    <property type="component" value="Unassembled WGS sequence"/>
</dbReference>
<sequence>MQAILYVGHGSRVKEGNDQFRAFIKKAKSDFSGDYFQTEAFIELSKPTIAEGIDWCVQNGATAIAVIPVLLLTANHANMDIPQEIQAAKRKYPDIVFAYGKPFGIQADVVDVALKRLADAGLPLLAEEGKRQEGTTVLVVGRGSSDGNQPSDVAKIARLLYEKTACDNVETCFMAATTPTVAQGLAKVEKLGAQRVYVLPYLLFTGILMNELADTLADRKGNTDTAYVLCEFLGSDDGLAPVLVGRVNEALREIKGGCG</sequence>
<dbReference type="PANTHER" id="PTHR33542:SF3">
    <property type="entry name" value="SIROHYDROCHLORIN FERROCHELATASE, CHLOROPLASTIC"/>
    <property type="match status" value="1"/>
</dbReference>
<evidence type="ECO:0000313" key="3">
    <source>
        <dbReference type="EMBL" id="PAE88528.1"/>
    </source>
</evidence>
<comment type="caution">
    <text evidence="3">The sequence shown here is derived from an EMBL/GenBank/DDBJ whole genome shotgun (WGS) entry which is preliminary data.</text>
</comment>
<dbReference type="GO" id="GO:0046872">
    <property type="term" value="F:metal ion binding"/>
    <property type="evidence" value="ECO:0007669"/>
    <property type="project" value="UniProtKB-KW"/>
</dbReference>
<proteinExistence type="predicted"/>
<keyword evidence="2" id="KW-0456">Lyase</keyword>
<accession>A0A268NYN1</accession>
<dbReference type="OMA" id="CFIGITH"/>
<evidence type="ECO:0000256" key="2">
    <source>
        <dbReference type="ARBA" id="ARBA00023239"/>
    </source>
</evidence>
<gene>
    <name evidence="3" type="ORF">CHH72_12875</name>
</gene>
<reference evidence="3 4" key="1">
    <citation type="submission" date="2017-07" db="EMBL/GenBank/DDBJ databases">
        <title>Isolation and whole genome analysis of endospore-forming bacteria from heroin.</title>
        <authorList>
            <person name="Kalinowski J."/>
            <person name="Ahrens B."/>
            <person name="Al-Dilaimi A."/>
            <person name="Winkler A."/>
            <person name="Wibberg D."/>
            <person name="Schleenbecker U."/>
            <person name="Ruckert C."/>
            <person name="Wolfel R."/>
            <person name="Grass G."/>
        </authorList>
    </citation>
    <scope>NUCLEOTIDE SEQUENCE [LARGE SCALE GENOMIC DNA]</scope>
    <source>
        <strain evidence="3 4">7539</strain>
    </source>
</reference>
<protein>
    <submittedName>
        <fullName evidence="3">Sirohydrochlorin chelatase</fullName>
    </submittedName>
</protein>
<dbReference type="CDD" id="cd03416">
    <property type="entry name" value="CbiX_SirB_N"/>
    <property type="match status" value="1"/>
</dbReference>
<evidence type="ECO:0000313" key="4">
    <source>
        <dbReference type="Proteomes" id="UP000216207"/>
    </source>
</evidence>
<dbReference type="Pfam" id="PF01903">
    <property type="entry name" value="CbiX"/>
    <property type="match status" value="2"/>
</dbReference>
<dbReference type="InterPro" id="IPR050963">
    <property type="entry name" value="Sirohydro_Cobaltochel/CbiX"/>
</dbReference>
<dbReference type="RefSeq" id="WP_011245471.1">
    <property type="nucleotide sequence ID" value="NZ_CP174174.1"/>
</dbReference>
<dbReference type="Gene3D" id="3.40.50.1400">
    <property type="match status" value="2"/>
</dbReference>
<dbReference type="SUPFAM" id="SSF53800">
    <property type="entry name" value="Chelatase"/>
    <property type="match status" value="1"/>
</dbReference>
<dbReference type="InterPro" id="IPR002762">
    <property type="entry name" value="CbiX-like"/>
</dbReference>
<organism evidence="3 4">
    <name type="scientific">Shouchella clausii</name>
    <name type="common">Alkalihalobacillus clausii</name>
    <dbReference type="NCBI Taxonomy" id="79880"/>
    <lineage>
        <taxon>Bacteria</taxon>
        <taxon>Bacillati</taxon>
        <taxon>Bacillota</taxon>
        <taxon>Bacilli</taxon>
        <taxon>Bacillales</taxon>
        <taxon>Bacillaceae</taxon>
        <taxon>Shouchella</taxon>
    </lineage>
</organism>
<dbReference type="AlphaFoldDB" id="A0A268NYN1"/>
<evidence type="ECO:0000256" key="1">
    <source>
        <dbReference type="ARBA" id="ARBA00022723"/>
    </source>
</evidence>
<dbReference type="CDD" id="cd03414">
    <property type="entry name" value="CbiX_SirB_C"/>
    <property type="match status" value="1"/>
</dbReference>
<keyword evidence="1" id="KW-0479">Metal-binding</keyword>
<dbReference type="GO" id="GO:0016829">
    <property type="term" value="F:lyase activity"/>
    <property type="evidence" value="ECO:0007669"/>
    <property type="project" value="UniProtKB-KW"/>
</dbReference>
<dbReference type="PANTHER" id="PTHR33542">
    <property type="entry name" value="SIROHYDROCHLORIN FERROCHELATASE, CHLOROPLASTIC"/>
    <property type="match status" value="1"/>
</dbReference>